<comment type="caution">
    <text evidence="2">The sequence shown here is derived from an EMBL/GenBank/DDBJ whole genome shotgun (WGS) entry which is preliminary data.</text>
</comment>
<dbReference type="RefSeq" id="WP_343803479.1">
    <property type="nucleotide sequence ID" value="NZ_BAAAET010000001.1"/>
</dbReference>
<keyword evidence="3" id="KW-1185">Reference proteome</keyword>
<dbReference type="PANTHER" id="PTHR35024">
    <property type="entry name" value="HYPOTHETICAL CYTOSOLIC PROTEIN"/>
    <property type="match status" value="1"/>
</dbReference>
<dbReference type="EMBL" id="BAAAET010000001">
    <property type="protein sequence ID" value="GAA0686962.1"/>
    <property type="molecule type" value="Genomic_DNA"/>
</dbReference>
<reference evidence="2 3" key="1">
    <citation type="journal article" date="2019" name="Int. J. Syst. Evol. Microbiol.">
        <title>The Global Catalogue of Microorganisms (GCM) 10K type strain sequencing project: providing services to taxonomists for standard genome sequencing and annotation.</title>
        <authorList>
            <consortium name="The Broad Institute Genomics Platform"/>
            <consortium name="The Broad Institute Genome Sequencing Center for Infectious Disease"/>
            <person name="Wu L."/>
            <person name="Ma J."/>
        </authorList>
    </citation>
    <scope>NUCLEOTIDE SEQUENCE [LARGE SCALE GENOMIC DNA]</scope>
    <source>
        <strain evidence="2 3">JCM 15134</strain>
    </source>
</reference>
<dbReference type="Proteomes" id="UP001499915">
    <property type="component" value="Unassembled WGS sequence"/>
</dbReference>
<evidence type="ECO:0008006" key="4">
    <source>
        <dbReference type="Google" id="ProtNLM"/>
    </source>
</evidence>
<name>A0ABN1I4S1_9GAMM</name>
<comment type="similarity">
    <text evidence="1">Belongs to the bactofilin family.</text>
</comment>
<protein>
    <recommendedName>
        <fullName evidence="4">Protein CcmA, bactofilin family</fullName>
    </recommendedName>
</protein>
<gene>
    <name evidence="2" type="ORF">GCM10009104_11200</name>
</gene>
<organism evidence="2 3">
    <name type="scientific">Marinobacterium maritimum</name>
    <dbReference type="NCBI Taxonomy" id="500162"/>
    <lineage>
        <taxon>Bacteria</taxon>
        <taxon>Pseudomonadati</taxon>
        <taxon>Pseudomonadota</taxon>
        <taxon>Gammaproteobacteria</taxon>
        <taxon>Oceanospirillales</taxon>
        <taxon>Oceanospirillaceae</taxon>
        <taxon>Marinobacterium</taxon>
    </lineage>
</organism>
<dbReference type="PANTHER" id="PTHR35024:SF4">
    <property type="entry name" value="POLYMER-FORMING CYTOSKELETAL PROTEIN"/>
    <property type="match status" value="1"/>
</dbReference>
<evidence type="ECO:0000313" key="2">
    <source>
        <dbReference type="EMBL" id="GAA0686962.1"/>
    </source>
</evidence>
<evidence type="ECO:0000256" key="1">
    <source>
        <dbReference type="ARBA" id="ARBA00044755"/>
    </source>
</evidence>
<evidence type="ECO:0000313" key="3">
    <source>
        <dbReference type="Proteomes" id="UP001499915"/>
    </source>
</evidence>
<dbReference type="InterPro" id="IPR007607">
    <property type="entry name" value="BacA/B"/>
</dbReference>
<sequence length="158" mass="17026">MGILKRNVSAKSVRSAVTIIAQGNQLSGDMRVCGKVHIDGVVEGRLEVADDVTIGRQGVVRGCLVANHVNVSGLLEGDLICTSLHVERGGKVRANVCSDKLSIDPQGCFVGERRMQRSTPRLEYHPDDSGKAAIGGEVLDYALFDTLPDRITLSRQED</sequence>
<proteinExistence type="inferred from homology"/>
<accession>A0ABN1I4S1</accession>
<dbReference type="Pfam" id="PF04519">
    <property type="entry name" value="Bactofilin"/>
    <property type="match status" value="1"/>
</dbReference>